<dbReference type="AlphaFoldDB" id="A0ABD0KFZ9"/>
<accession>A0ABD0KFZ9</accession>
<name>A0ABD0KFZ9_9CAEN</name>
<dbReference type="EMBL" id="JACVVK020000184">
    <property type="protein sequence ID" value="KAK7486103.1"/>
    <property type="molecule type" value="Genomic_DNA"/>
</dbReference>
<keyword evidence="3" id="KW-1185">Reference proteome</keyword>
<proteinExistence type="predicted"/>
<feature type="signal peptide" evidence="1">
    <location>
        <begin position="1"/>
        <end position="27"/>
    </location>
</feature>
<evidence type="ECO:0000313" key="2">
    <source>
        <dbReference type="EMBL" id="KAK7486103.1"/>
    </source>
</evidence>
<comment type="caution">
    <text evidence="2">The sequence shown here is derived from an EMBL/GenBank/DDBJ whole genome shotgun (WGS) entry which is preliminary data.</text>
</comment>
<feature type="chain" id="PRO_5044762743" evidence="1">
    <location>
        <begin position="28"/>
        <end position="672"/>
    </location>
</feature>
<evidence type="ECO:0000313" key="3">
    <source>
        <dbReference type="Proteomes" id="UP001519460"/>
    </source>
</evidence>
<protein>
    <submittedName>
        <fullName evidence="2">Uncharacterized protein</fullName>
    </submittedName>
</protein>
<evidence type="ECO:0000256" key="1">
    <source>
        <dbReference type="SAM" id="SignalP"/>
    </source>
</evidence>
<sequence length="672" mass="74330">MASTRRRFSVVLLWCLVTCFLINLTSLENDATKEKSTDTEEKLGELDLLMETILKKQMNGTAGWTKTSPATIEGLFPSEVHINFHGEPQVAALRSGPSHSVLDLTSLATLLTLTALVEATMIGGVKTLTSADVVSALEALQTFRSAEYEEDSALMTFWPGCKPKDTSCKLQTVSENAVKGGGSVKPYTILQTAVKDCKTCTGGKQSLANIKQNALCLEVFQTSLADYAKRYNFPPDITSSFANLALGALLKKGGKSYEAAFEVWENANRNFSSLTQHVSSFAYKPDSKNAKENIIDSRTYYNLAGFLSGDTASEKENSVELCTNWIPQSNDDGLLKYGGKVLPEFNSVDLFGTATFLHAVTISVLQKMTTADENLKNVYRSNLDLMKWILTNKQKDSTELMMTSHPSLYQFYWQLARIVFEMENARQQKLEAFKPLEEFYDDVNIFLRVNVTAAILTEVQDGGLNEQDGKPLAYVDDFLGTADVDAKGKPSGSDRLFSTATAINSLLSAWTVTTKDNKLKFLPGTPDDVILAVSRLVNYINLNFRKDGVSLMNAFHSTVNKHCENLPYWFPSNKALTTDGKDFTGNEPNPEVLFGMRGTVTAEQYQKMLTEPHFKFTLPKSMPGPNSSTAMFFFWSSTSYTQSVILLSLAQVASLVKEGYYTKGNQQAKPVK</sequence>
<keyword evidence="1" id="KW-0732">Signal</keyword>
<reference evidence="2 3" key="1">
    <citation type="journal article" date="2023" name="Sci. Data">
        <title>Genome assembly of the Korean intertidal mud-creeper Batillaria attramentaria.</title>
        <authorList>
            <person name="Patra A.K."/>
            <person name="Ho P.T."/>
            <person name="Jun S."/>
            <person name="Lee S.J."/>
            <person name="Kim Y."/>
            <person name="Won Y.J."/>
        </authorList>
    </citation>
    <scope>NUCLEOTIDE SEQUENCE [LARGE SCALE GENOMIC DNA]</scope>
    <source>
        <strain evidence="2">Wonlab-2016</strain>
    </source>
</reference>
<organism evidence="2 3">
    <name type="scientific">Batillaria attramentaria</name>
    <dbReference type="NCBI Taxonomy" id="370345"/>
    <lineage>
        <taxon>Eukaryota</taxon>
        <taxon>Metazoa</taxon>
        <taxon>Spiralia</taxon>
        <taxon>Lophotrochozoa</taxon>
        <taxon>Mollusca</taxon>
        <taxon>Gastropoda</taxon>
        <taxon>Caenogastropoda</taxon>
        <taxon>Sorbeoconcha</taxon>
        <taxon>Cerithioidea</taxon>
        <taxon>Batillariidae</taxon>
        <taxon>Batillaria</taxon>
    </lineage>
</organism>
<dbReference type="Proteomes" id="UP001519460">
    <property type="component" value="Unassembled WGS sequence"/>
</dbReference>
<gene>
    <name evidence="2" type="ORF">BaRGS_00022712</name>
</gene>